<feature type="transmembrane region" description="Helical" evidence="1">
    <location>
        <begin position="68"/>
        <end position="87"/>
    </location>
</feature>
<evidence type="ECO:0000313" key="2">
    <source>
        <dbReference type="EMBL" id="PSL24077.1"/>
    </source>
</evidence>
<evidence type="ECO:0000256" key="1">
    <source>
        <dbReference type="SAM" id="Phobius"/>
    </source>
</evidence>
<comment type="caution">
    <text evidence="2">The sequence shown here is derived from an EMBL/GenBank/DDBJ whole genome shotgun (WGS) entry which is preliminary data.</text>
</comment>
<keyword evidence="3" id="KW-1185">Reference proteome</keyword>
<protein>
    <recommendedName>
        <fullName evidence="4">SMODS and SLOG-associating 2TM effector domain-containing protein</fullName>
    </recommendedName>
</protein>
<sequence length="170" mass="19465">MQLLTMKEETRKLILDWMRKIHTMEYASRFTSIRWKNLNLWLGIPALIIGISIGAVPKISILSDSVQVIIPIGGMIIAILTGLQTFLKPTEKAESYRKMSVKYEELRHKVEIILQADNEDTAKLGLERIRKDWSSIDSLNVSNKAFKDAKVKVKGFKKYPEELGFLETIS</sequence>
<keyword evidence="1" id="KW-1133">Transmembrane helix</keyword>
<proteinExistence type="predicted"/>
<reference evidence="2 3" key="1">
    <citation type="submission" date="2018-03" db="EMBL/GenBank/DDBJ databases">
        <title>Genomic Encyclopedia of Archaeal and Bacterial Type Strains, Phase II (KMG-II): from individual species to whole genera.</title>
        <authorList>
            <person name="Goeker M."/>
        </authorList>
    </citation>
    <scope>NUCLEOTIDE SEQUENCE [LARGE SCALE GENOMIC DNA]</scope>
    <source>
        <strain evidence="2 3">DSM 18107</strain>
    </source>
</reference>
<evidence type="ECO:0000313" key="3">
    <source>
        <dbReference type="Proteomes" id="UP000240978"/>
    </source>
</evidence>
<dbReference type="AlphaFoldDB" id="A0A2P8FQV0"/>
<keyword evidence="1" id="KW-0812">Transmembrane</keyword>
<keyword evidence="1" id="KW-0472">Membrane</keyword>
<accession>A0A2P8FQV0</accession>
<dbReference type="EMBL" id="PYGK01000016">
    <property type="protein sequence ID" value="PSL24077.1"/>
    <property type="molecule type" value="Genomic_DNA"/>
</dbReference>
<dbReference type="NCBIfam" id="NF033632">
    <property type="entry name" value="SLATT_4"/>
    <property type="match status" value="1"/>
</dbReference>
<dbReference type="OrthoDB" id="1437217at2"/>
<dbReference type="Proteomes" id="UP000240978">
    <property type="component" value="Unassembled WGS sequence"/>
</dbReference>
<organism evidence="2 3">
    <name type="scientific">Chitinophaga ginsengisoli</name>
    <dbReference type="NCBI Taxonomy" id="363837"/>
    <lineage>
        <taxon>Bacteria</taxon>
        <taxon>Pseudomonadati</taxon>
        <taxon>Bacteroidota</taxon>
        <taxon>Chitinophagia</taxon>
        <taxon>Chitinophagales</taxon>
        <taxon>Chitinophagaceae</taxon>
        <taxon>Chitinophaga</taxon>
    </lineage>
</organism>
<evidence type="ECO:0008006" key="4">
    <source>
        <dbReference type="Google" id="ProtNLM"/>
    </source>
</evidence>
<name>A0A2P8FQV0_9BACT</name>
<gene>
    <name evidence="2" type="ORF">CLV42_11663</name>
</gene>
<feature type="transmembrane region" description="Helical" evidence="1">
    <location>
        <begin position="38"/>
        <end position="56"/>
    </location>
</feature>